<proteinExistence type="predicted"/>
<dbReference type="GO" id="GO:0033615">
    <property type="term" value="P:mitochondrial proton-transporting ATP synthase complex assembly"/>
    <property type="evidence" value="ECO:0007669"/>
    <property type="project" value="InterPro"/>
</dbReference>
<sequence>MEQRFLSRKVSLGWVVCLVAAAVLTTVLYLGNWSQRRDVWRIGGQGPVGEHIVRPQDGTECVHLPGAEKVLVTLRTGATEAYEKLPIHLMTTLKCIPNYIVVSDLETKVADTSVYDALRDVTVESHDQFEDFDLYRDIQRWTQEGQDVREFSHDAAWNLDRWKFMPMIHHAFESASDSTEWFVFIEADTSLSWLNLLHWLEKQNPHKASYFGAPAPYIPVEGFFFAHGGSGIVISRPALERVEHARAREKGGPKAYDRRWEIVTNETCCGDVIVGQALEEVGVKVTSVRPMFHGENPRTMVWDADNWCVPAITWHHVTAMEVDRLWRFEVDWIKRNGVAQGYFFRDVFKELVEPFVAVNQSWWNNMSPKSRGTGYDVHTPHFDQLEPYEQEAARSKEGCAAACKRKPRKECVVWKWTEGKCHLAPTFVFGSSDELKDEHWESGWLLDRFLSELKSCRVILYMSHLLQYHIHLLLTSKVFAIMSTQASRARSLYRRLLRELPARSPSILANPSPMQKHIRSDFANATHSASLQHQASKPAHRRLDEAEQYVQYLASQRVYTTLLERYNPGMNMTEEDRVRLTARRVGMDLPIDLMRGSIGKSQK</sequence>
<dbReference type="GO" id="GO:0016020">
    <property type="term" value="C:membrane"/>
    <property type="evidence" value="ECO:0007669"/>
    <property type="project" value="UniProtKB-SubCell"/>
</dbReference>
<keyword evidence="3" id="KW-0808">Transferase</keyword>
<evidence type="ECO:0000256" key="3">
    <source>
        <dbReference type="ARBA" id="ARBA00022679"/>
    </source>
</evidence>
<keyword evidence="7 8" id="KW-0472">Membrane</keyword>
<keyword evidence="4 8" id="KW-0812">Transmembrane</keyword>
<dbReference type="PANTHER" id="PTHR28015">
    <property type="entry name" value="ATP SYNTHASE ASSEMBLY FACTOR FMC1, MITOCHONDRIAL"/>
    <property type="match status" value="1"/>
</dbReference>
<evidence type="ECO:0000256" key="1">
    <source>
        <dbReference type="ARBA" id="ARBA00004606"/>
    </source>
</evidence>
<feature type="transmembrane region" description="Helical" evidence="8">
    <location>
        <begin position="12"/>
        <end position="31"/>
    </location>
</feature>
<dbReference type="STRING" id="321146.A0A139GXN1"/>
<dbReference type="GO" id="GO:0005759">
    <property type="term" value="C:mitochondrial matrix"/>
    <property type="evidence" value="ECO:0007669"/>
    <property type="project" value="TreeGrafter"/>
</dbReference>
<dbReference type="InterPro" id="IPR039196">
    <property type="entry name" value="Fmc1"/>
</dbReference>
<protein>
    <recommendedName>
        <fullName evidence="9">Fringe-like glycosyltransferase domain-containing protein</fullName>
    </recommendedName>
</protein>
<comment type="subcellular location">
    <subcellularLocation>
        <location evidence="1">Membrane</location>
        <topology evidence="1">Single-pass type II membrane protein</topology>
    </subcellularLocation>
</comment>
<keyword evidence="2" id="KW-0328">Glycosyltransferase</keyword>
<accession>A0A139GXN1</accession>
<dbReference type="Pfam" id="PF02434">
    <property type="entry name" value="Fringe"/>
    <property type="match status" value="1"/>
</dbReference>
<dbReference type="Pfam" id="PF13233">
    <property type="entry name" value="Complex1_LYR_2"/>
    <property type="match status" value="1"/>
</dbReference>
<dbReference type="OrthoDB" id="3636068at2759"/>
<dbReference type="GO" id="GO:0016757">
    <property type="term" value="F:glycosyltransferase activity"/>
    <property type="evidence" value="ECO:0007669"/>
    <property type="project" value="UniProtKB-KW"/>
</dbReference>
<keyword evidence="5" id="KW-0735">Signal-anchor</keyword>
<reference evidence="10 11" key="1">
    <citation type="submission" date="2015-07" db="EMBL/GenBank/DDBJ databases">
        <title>Comparative genomics of the Sigatoka disease complex on banana suggests a link between parallel evolutionary changes in Pseudocercospora fijiensis and Pseudocercospora eumusae and increased virulence on the banana host.</title>
        <authorList>
            <person name="Chang T.-C."/>
            <person name="Salvucci A."/>
            <person name="Crous P.W."/>
            <person name="Stergiopoulos I."/>
        </authorList>
    </citation>
    <scope>NUCLEOTIDE SEQUENCE [LARGE SCALE GENOMIC DNA]</scope>
    <source>
        <strain evidence="10 11">CBS 114824</strain>
    </source>
</reference>
<evidence type="ECO:0000313" key="11">
    <source>
        <dbReference type="Proteomes" id="UP000070133"/>
    </source>
</evidence>
<organism evidence="10 11">
    <name type="scientific">Pseudocercospora eumusae</name>
    <dbReference type="NCBI Taxonomy" id="321146"/>
    <lineage>
        <taxon>Eukaryota</taxon>
        <taxon>Fungi</taxon>
        <taxon>Dikarya</taxon>
        <taxon>Ascomycota</taxon>
        <taxon>Pezizomycotina</taxon>
        <taxon>Dothideomycetes</taxon>
        <taxon>Dothideomycetidae</taxon>
        <taxon>Mycosphaerellales</taxon>
        <taxon>Mycosphaerellaceae</taxon>
        <taxon>Pseudocercospora</taxon>
    </lineage>
</organism>
<dbReference type="AlphaFoldDB" id="A0A139GXN1"/>
<evidence type="ECO:0000256" key="5">
    <source>
        <dbReference type="ARBA" id="ARBA00022968"/>
    </source>
</evidence>
<keyword evidence="11" id="KW-1185">Reference proteome</keyword>
<gene>
    <name evidence="10" type="ORF">AC578_3928</name>
</gene>
<dbReference type="Gene3D" id="3.90.550.50">
    <property type="match status" value="1"/>
</dbReference>
<evidence type="ECO:0000256" key="6">
    <source>
        <dbReference type="ARBA" id="ARBA00022989"/>
    </source>
</evidence>
<dbReference type="PANTHER" id="PTHR28015:SF1">
    <property type="entry name" value="ATP SYNTHASE ASSEMBLY FACTOR FMC1, MITOCHONDRIAL"/>
    <property type="match status" value="1"/>
</dbReference>
<name>A0A139GXN1_9PEZI</name>
<comment type="caution">
    <text evidence="10">The sequence shown here is derived from an EMBL/GenBank/DDBJ whole genome shotgun (WGS) entry which is preliminary data.</text>
</comment>
<keyword evidence="6 8" id="KW-1133">Transmembrane helix</keyword>
<evidence type="ECO:0000256" key="8">
    <source>
        <dbReference type="SAM" id="Phobius"/>
    </source>
</evidence>
<dbReference type="InterPro" id="IPR003378">
    <property type="entry name" value="Fringe-like_glycosylTrfase"/>
</dbReference>
<evidence type="ECO:0000256" key="2">
    <source>
        <dbReference type="ARBA" id="ARBA00022676"/>
    </source>
</evidence>
<evidence type="ECO:0000256" key="4">
    <source>
        <dbReference type="ARBA" id="ARBA00022692"/>
    </source>
</evidence>
<feature type="domain" description="Fringe-like glycosyltransferase" evidence="9">
    <location>
        <begin position="176"/>
        <end position="298"/>
    </location>
</feature>
<dbReference type="Proteomes" id="UP000070133">
    <property type="component" value="Unassembled WGS sequence"/>
</dbReference>
<evidence type="ECO:0000313" key="10">
    <source>
        <dbReference type="EMBL" id="KXS94929.1"/>
    </source>
</evidence>
<evidence type="ECO:0000259" key="9">
    <source>
        <dbReference type="Pfam" id="PF02434"/>
    </source>
</evidence>
<dbReference type="EMBL" id="LFZN01000247">
    <property type="protein sequence ID" value="KXS94929.1"/>
    <property type="molecule type" value="Genomic_DNA"/>
</dbReference>
<evidence type="ECO:0000256" key="7">
    <source>
        <dbReference type="ARBA" id="ARBA00023136"/>
    </source>
</evidence>